<dbReference type="SUPFAM" id="SSF88659">
    <property type="entry name" value="Sigma3 and sigma4 domains of RNA polymerase sigma factors"/>
    <property type="match status" value="1"/>
</dbReference>
<keyword evidence="3" id="KW-0731">Sigma factor</keyword>
<dbReference type="Pfam" id="PF04545">
    <property type="entry name" value="Sigma70_r4"/>
    <property type="match status" value="1"/>
</dbReference>
<accession>A0A7X1E7C1</accession>
<dbReference type="Gene3D" id="1.10.10.10">
    <property type="entry name" value="Winged helix-like DNA-binding domain superfamily/Winged helix DNA-binding domain"/>
    <property type="match status" value="1"/>
</dbReference>
<dbReference type="EMBL" id="JACHVC010000005">
    <property type="protein sequence ID" value="MBC2605031.1"/>
    <property type="molecule type" value="Genomic_DNA"/>
</dbReference>
<dbReference type="RefSeq" id="WP_185658914.1">
    <property type="nucleotide sequence ID" value="NZ_CAWPOO010000005.1"/>
</dbReference>
<keyword evidence="8" id="KW-1185">Reference proteome</keyword>
<evidence type="ECO:0000313" key="7">
    <source>
        <dbReference type="EMBL" id="MBC2605031.1"/>
    </source>
</evidence>
<dbReference type="NCBIfam" id="TIGR02937">
    <property type="entry name" value="sigma70-ECF"/>
    <property type="match status" value="1"/>
</dbReference>
<dbReference type="PANTHER" id="PTHR43133:SF8">
    <property type="entry name" value="RNA POLYMERASE SIGMA FACTOR HI_1459-RELATED"/>
    <property type="match status" value="1"/>
</dbReference>
<comment type="caution">
    <text evidence="7">The sequence shown here is derived from an EMBL/GenBank/DDBJ whole genome shotgun (WGS) entry which is preliminary data.</text>
</comment>
<dbReference type="InterPro" id="IPR013324">
    <property type="entry name" value="RNA_pol_sigma_r3/r4-like"/>
</dbReference>
<dbReference type="SUPFAM" id="SSF88946">
    <property type="entry name" value="Sigma2 domain of RNA polymerase sigma factors"/>
    <property type="match status" value="1"/>
</dbReference>
<evidence type="ECO:0000256" key="1">
    <source>
        <dbReference type="ARBA" id="ARBA00010641"/>
    </source>
</evidence>
<evidence type="ECO:0000256" key="4">
    <source>
        <dbReference type="ARBA" id="ARBA00023125"/>
    </source>
</evidence>
<name>A0A7X1E7C1_9BACT</name>
<dbReference type="Proteomes" id="UP000526501">
    <property type="component" value="Unassembled WGS sequence"/>
</dbReference>
<evidence type="ECO:0000256" key="5">
    <source>
        <dbReference type="ARBA" id="ARBA00023163"/>
    </source>
</evidence>
<dbReference type="AlphaFoldDB" id="A0A7X1E7C1"/>
<feature type="domain" description="HTH luxR-type" evidence="6">
    <location>
        <begin position="120"/>
        <end position="147"/>
    </location>
</feature>
<comment type="similarity">
    <text evidence="1">Belongs to the sigma-70 factor family. ECF subfamily.</text>
</comment>
<dbReference type="InterPro" id="IPR039425">
    <property type="entry name" value="RNA_pol_sigma-70-like"/>
</dbReference>
<dbReference type="InterPro" id="IPR036388">
    <property type="entry name" value="WH-like_DNA-bd_sf"/>
</dbReference>
<dbReference type="CDD" id="cd06171">
    <property type="entry name" value="Sigma70_r4"/>
    <property type="match status" value="1"/>
</dbReference>
<dbReference type="Pfam" id="PF04542">
    <property type="entry name" value="Sigma70_r2"/>
    <property type="match status" value="1"/>
</dbReference>
<reference evidence="7 8" key="1">
    <citation type="submission" date="2020-07" db="EMBL/GenBank/DDBJ databases">
        <authorList>
            <person name="Feng X."/>
        </authorList>
    </citation>
    <scope>NUCLEOTIDE SEQUENCE [LARGE SCALE GENOMIC DNA]</scope>
    <source>
        <strain evidence="7 8">JCM23202</strain>
    </source>
</reference>
<protein>
    <submittedName>
        <fullName evidence="7">RNA polymerase sigma factor</fullName>
    </submittedName>
</protein>
<organism evidence="7 8">
    <name type="scientific">Pelagicoccus albus</name>
    <dbReference type="NCBI Taxonomy" id="415222"/>
    <lineage>
        <taxon>Bacteria</taxon>
        <taxon>Pseudomonadati</taxon>
        <taxon>Verrucomicrobiota</taxon>
        <taxon>Opitutia</taxon>
        <taxon>Puniceicoccales</taxon>
        <taxon>Pelagicoccaceae</taxon>
        <taxon>Pelagicoccus</taxon>
    </lineage>
</organism>
<dbReference type="InterPro" id="IPR013325">
    <property type="entry name" value="RNA_pol_sigma_r2"/>
</dbReference>
<evidence type="ECO:0000256" key="3">
    <source>
        <dbReference type="ARBA" id="ARBA00023082"/>
    </source>
</evidence>
<dbReference type="GO" id="GO:0016987">
    <property type="term" value="F:sigma factor activity"/>
    <property type="evidence" value="ECO:0007669"/>
    <property type="project" value="UniProtKB-KW"/>
</dbReference>
<gene>
    <name evidence="7" type="ORF">H5P27_03150</name>
</gene>
<dbReference type="GO" id="GO:0003677">
    <property type="term" value="F:DNA binding"/>
    <property type="evidence" value="ECO:0007669"/>
    <property type="project" value="UniProtKB-KW"/>
</dbReference>
<proteinExistence type="inferred from homology"/>
<evidence type="ECO:0000259" key="6">
    <source>
        <dbReference type="PROSITE" id="PS00622"/>
    </source>
</evidence>
<keyword evidence="4" id="KW-0238">DNA-binding</keyword>
<dbReference type="Gene3D" id="1.10.1740.10">
    <property type="match status" value="1"/>
</dbReference>
<keyword evidence="2" id="KW-0805">Transcription regulation</keyword>
<dbReference type="InterPro" id="IPR007627">
    <property type="entry name" value="RNA_pol_sigma70_r2"/>
</dbReference>
<keyword evidence="5" id="KW-0804">Transcription</keyword>
<sequence length="164" mass="18646">MSEKPASESVSEKDLIESAIQFAYQLTRNRNDSEDLAQQAWMKVQRKYGSVPNRSLLFVAVRNTYYDQLRRNRVVSFSSLEHAPEPSRWDKPGYGIDLEVALAALSQTERLTLKLNLLEGRTANEIGERLGMPRGTVLSQISRARKKLRKSLGEEMGFSERDVA</sequence>
<evidence type="ECO:0000313" key="8">
    <source>
        <dbReference type="Proteomes" id="UP000526501"/>
    </source>
</evidence>
<dbReference type="InterPro" id="IPR007630">
    <property type="entry name" value="RNA_pol_sigma70_r4"/>
</dbReference>
<dbReference type="GO" id="GO:0006352">
    <property type="term" value="P:DNA-templated transcription initiation"/>
    <property type="evidence" value="ECO:0007669"/>
    <property type="project" value="InterPro"/>
</dbReference>
<dbReference type="PANTHER" id="PTHR43133">
    <property type="entry name" value="RNA POLYMERASE ECF-TYPE SIGMA FACTO"/>
    <property type="match status" value="1"/>
</dbReference>
<dbReference type="InterPro" id="IPR000792">
    <property type="entry name" value="Tscrpt_reg_LuxR_C"/>
</dbReference>
<dbReference type="PROSITE" id="PS00622">
    <property type="entry name" value="HTH_LUXR_1"/>
    <property type="match status" value="1"/>
</dbReference>
<dbReference type="InterPro" id="IPR014284">
    <property type="entry name" value="RNA_pol_sigma-70_dom"/>
</dbReference>
<evidence type="ECO:0000256" key="2">
    <source>
        <dbReference type="ARBA" id="ARBA00023015"/>
    </source>
</evidence>